<sequence>MDFTKYVSMLSSSSLFFARADTFDDFYEGAKGVAKNKDKWNSFYLEFFRHALTNPPEGIDLNHDESYIESESKRLLKELEEGGKNIRKRVFINCWHANDYESEAMWRLYAQLFNNAVAIQTTYESLYENIGKKYLIEIGKVKYIDYSKSFAGVNDSFWKKRKSFAHEQEVRAIIHDFETQDLGKLVSCDLNNLIDNVYVSPTAPKWFHKLVEEINLKYGITVPVKQSQLNEEPFF</sequence>
<organism evidence="1">
    <name type="scientific">Faucicola osloensis</name>
    <name type="common">Moraxella osloensis</name>
    <dbReference type="NCBI Taxonomy" id="34062"/>
    <lineage>
        <taxon>Bacteria</taxon>
        <taxon>Pseudomonadati</taxon>
        <taxon>Pseudomonadota</taxon>
        <taxon>Gammaproteobacteria</taxon>
        <taxon>Moraxellales</taxon>
        <taxon>Moraxellaceae</taxon>
        <taxon>Faucicola</taxon>
    </lineage>
</organism>
<dbReference type="AlphaFoldDB" id="A0A6P1KF39"/>
<accession>A0A6P1KF39</accession>
<gene>
    <name evidence="1" type="ORF">GSF12_06790</name>
</gene>
<proteinExistence type="predicted"/>
<name>A0A6P1KF39_FAUOS</name>
<reference evidence="1" key="1">
    <citation type="journal article" date="2020" name="Microbiol. Resour. Announc.">
        <title>Complete Genome Sequence of Moraxella osloensis Strain YV1, Isolated from an Australian Wastewater Treatment Plant.</title>
        <authorList>
            <person name="Batinovic S."/>
            <person name="Rice D.T.F."/>
            <person name="Seviour R.J."/>
            <person name="Petrovski S."/>
        </authorList>
    </citation>
    <scope>NUCLEOTIDE SEQUENCE</scope>
    <source>
        <strain evidence="1">YV1</strain>
    </source>
</reference>
<evidence type="ECO:0000313" key="1">
    <source>
        <dbReference type="EMBL" id="QHG10628.1"/>
    </source>
</evidence>
<evidence type="ECO:0008006" key="2">
    <source>
        <dbReference type="Google" id="ProtNLM"/>
    </source>
</evidence>
<dbReference type="EMBL" id="CP047226">
    <property type="protein sequence ID" value="QHG10628.1"/>
    <property type="molecule type" value="Genomic_DNA"/>
</dbReference>
<protein>
    <recommendedName>
        <fullName evidence="2">DUF2971 domain-containing protein</fullName>
    </recommendedName>
</protein>